<sequence length="175" mass="19127">MSSRQPENERDDAEIPAPHGAEHVTPSIQENMSASLDKDGDPPKSPKRVQDGCDDGKGIDGDGPNTRQNDGLRSEMVDKPSLIQPPQSTPPGDPVNDTEDPPDQPLATVESFESASLEPGPGPEPLQLRPLCSIRPSSTFGSMRPVNAPISWQKDRKEREEKDRAAMDKLWKADR</sequence>
<proteinExistence type="predicted"/>
<accession>A0A8H5UFM5</accession>
<keyword evidence="3" id="KW-1185">Reference proteome</keyword>
<dbReference type="EMBL" id="JAAOAK010000127">
    <property type="protein sequence ID" value="KAF5687921.1"/>
    <property type="molecule type" value="Genomic_DNA"/>
</dbReference>
<protein>
    <submittedName>
        <fullName evidence="2">Uncharacterized protein</fullName>
    </submittedName>
</protein>
<dbReference type="Proteomes" id="UP000562682">
    <property type="component" value="Unassembled WGS sequence"/>
</dbReference>
<feature type="compositionally biased region" description="Basic and acidic residues" evidence="1">
    <location>
        <begin position="153"/>
        <end position="175"/>
    </location>
</feature>
<evidence type="ECO:0000256" key="1">
    <source>
        <dbReference type="SAM" id="MobiDB-lite"/>
    </source>
</evidence>
<evidence type="ECO:0000313" key="3">
    <source>
        <dbReference type="Proteomes" id="UP000562682"/>
    </source>
</evidence>
<gene>
    <name evidence="2" type="ORF">FDENT_5211</name>
</gene>
<feature type="region of interest" description="Disordered" evidence="1">
    <location>
        <begin position="1"/>
        <end position="175"/>
    </location>
</feature>
<feature type="compositionally biased region" description="Basic and acidic residues" evidence="1">
    <location>
        <begin position="36"/>
        <end position="60"/>
    </location>
</feature>
<organism evidence="2 3">
    <name type="scientific">Fusarium denticulatum</name>
    <dbReference type="NCBI Taxonomy" id="48507"/>
    <lineage>
        <taxon>Eukaryota</taxon>
        <taxon>Fungi</taxon>
        <taxon>Dikarya</taxon>
        <taxon>Ascomycota</taxon>
        <taxon>Pezizomycotina</taxon>
        <taxon>Sordariomycetes</taxon>
        <taxon>Hypocreomycetidae</taxon>
        <taxon>Hypocreales</taxon>
        <taxon>Nectriaceae</taxon>
        <taxon>Fusarium</taxon>
        <taxon>Fusarium fujikuroi species complex</taxon>
    </lineage>
</organism>
<name>A0A8H5UFM5_9HYPO</name>
<comment type="caution">
    <text evidence="2">The sequence shown here is derived from an EMBL/GenBank/DDBJ whole genome shotgun (WGS) entry which is preliminary data.</text>
</comment>
<evidence type="ECO:0000313" key="2">
    <source>
        <dbReference type="EMBL" id="KAF5687921.1"/>
    </source>
</evidence>
<dbReference type="AlphaFoldDB" id="A0A8H5UFM5"/>
<reference evidence="2 3" key="1">
    <citation type="submission" date="2020-05" db="EMBL/GenBank/DDBJ databases">
        <title>Identification and distribution of gene clusters putatively required for synthesis of sphingolipid metabolism inhibitors in phylogenetically diverse species of the filamentous fungus Fusarium.</title>
        <authorList>
            <person name="Kim H.-S."/>
            <person name="Busman M."/>
            <person name="Brown D.W."/>
            <person name="Divon H."/>
            <person name="Uhlig S."/>
            <person name="Proctor R.H."/>
        </authorList>
    </citation>
    <scope>NUCLEOTIDE SEQUENCE [LARGE SCALE GENOMIC DNA]</scope>
    <source>
        <strain evidence="2 3">NRRL 25311</strain>
    </source>
</reference>